<feature type="region of interest" description="Disordered" evidence="3">
    <location>
        <begin position="305"/>
        <end position="326"/>
    </location>
</feature>
<dbReference type="EMBL" id="JADXDR010000136">
    <property type="protein sequence ID" value="KAI7838116.1"/>
    <property type="molecule type" value="Genomic_DNA"/>
</dbReference>
<evidence type="ECO:0000256" key="3">
    <source>
        <dbReference type="SAM" id="MobiDB-lite"/>
    </source>
</evidence>
<name>A0AAD5GZ67_9CHLO</name>
<dbReference type="PANTHER" id="PTHR12558:SF50">
    <property type="entry name" value="ASSEMBLY CHAPERONE OF RPL4-RELATED"/>
    <property type="match status" value="1"/>
</dbReference>
<dbReference type="GO" id="GO:0051301">
    <property type="term" value="P:cell division"/>
    <property type="evidence" value="ECO:0007669"/>
    <property type="project" value="TreeGrafter"/>
</dbReference>
<feature type="region of interest" description="Disordered" evidence="3">
    <location>
        <begin position="233"/>
        <end position="259"/>
    </location>
</feature>
<reference evidence="4" key="1">
    <citation type="submission" date="2020-11" db="EMBL/GenBank/DDBJ databases">
        <title>Chlorella ohadii genome sequencing and assembly.</title>
        <authorList>
            <person name="Murik O."/>
            <person name="Treves H."/>
            <person name="Kedem I."/>
            <person name="Shotland Y."/>
            <person name="Kaplan A."/>
        </authorList>
    </citation>
    <scope>NUCLEOTIDE SEQUENCE</scope>
    <source>
        <strain evidence="4">1</strain>
    </source>
</reference>
<feature type="region of interest" description="Disordered" evidence="3">
    <location>
        <begin position="1"/>
        <end position="22"/>
    </location>
</feature>
<protein>
    <submittedName>
        <fullName evidence="4">Uncharacterized protein</fullName>
    </submittedName>
</protein>
<accession>A0AAD5GZ67</accession>
<gene>
    <name evidence="4" type="ORF">COHA_008123</name>
</gene>
<comment type="caution">
    <text evidence="4">The sequence shown here is derived from an EMBL/GenBank/DDBJ whole genome shotgun (WGS) entry which is preliminary data.</text>
</comment>
<dbReference type="InterPro" id="IPR019734">
    <property type="entry name" value="TPR_rpt"/>
</dbReference>
<dbReference type="CDD" id="cd24142">
    <property type="entry name" value="ACL4-like"/>
    <property type="match status" value="1"/>
</dbReference>
<evidence type="ECO:0000256" key="1">
    <source>
        <dbReference type="ARBA" id="ARBA00022803"/>
    </source>
</evidence>
<feature type="repeat" description="TPR" evidence="2">
    <location>
        <begin position="58"/>
        <end position="91"/>
    </location>
</feature>
<dbReference type="AlphaFoldDB" id="A0AAD5GZ67"/>
<feature type="repeat" description="TPR" evidence="2">
    <location>
        <begin position="24"/>
        <end position="57"/>
    </location>
</feature>
<evidence type="ECO:0000256" key="2">
    <source>
        <dbReference type="PROSITE-ProRule" id="PRU00339"/>
    </source>
</evidence>
<proteinExistence type="predicted"/>
<dbReference type="SUPFAM" id="SSF48452">
    <property type="entry name" value="TPR-like"/>
    <property type="match status" value="1"/>
</dbReference>
<evidence type="ECO:0000313" key="4">
    <source>
        <dbReference type="EMBL" id="KAI7838116.1"/>
    </source>
</evidence>
<dbReference type="SMART" id="SM00028">
    <property type="entry name" value="TPR"/>
    <property type="match status" value="4"/>
</dbReference>
<dbReference type="Proteomes" id="UP001205105">
    <property type="component" value="Unassembled WGS sequence"/>
</dbReference>
<evidence type="ECO:0000313" key="5">
    <source>
        <dbReference type="Proteomes" id="UP001205105"/>
    </source>
</evidence>
<dbReference type="InterPro" id="IPR011990">
    <property type="entry name" value="TPR-like_helical_dom_sf"/>
</dbReference>
<feature type="compositionally biased region" description="Basic residues" evidence="3">
    <location>
        <begin position="1"/>
        <end position="16"/>
    </location>
</feature>
<sequence length="433" mass="46623">MGVPKPKSKSGKKKPARPPQQLTAEEHFENAEMAFAMENYDQAAKSFRRALDMEPENLEYLEGYGSFLAETGQREEAVAVLQRAVAAQPDEGFEKFMYLGQLVEDPAEAVASVRKGVAILRAYMQQHAQEPAPAEGSEEAEEHAMEKQHLDATLASCLCALAEALLHKAQAAGEGALAGVEAEVESTLNEARGLAPSSPEPLQALASLRQQQGKDEEALQVLRQSMALWFKPAPEEPEEEEGEEGKQAAGGSEKKAAAAAEAEVRRVQVGFPLGLRHRVSPAAAAPASPANQTIVLLFSFPAQQEEDLGSSDSDSEMEFDSDDDDLPSYEFRFETAKLLLELDESVEAASQVLEGLLDENDQDPNVWLLLAMCCQGGGDEEGALGAVEEGIEVCKRLGLPKDDDTYAGLEALQEGLQTLLKDAAAQQAGKKDN</sequence>
<keyword evidence="1 2" id="KW-0802">TPR repeat</keyword>
<dbReference type="Pfam" id="PF13176">
    <property type="entry name" value="TPR_7"/>
    <property type="match status" value="1"/>
</dbReference>
<dbReference type="Pfam" id="PF13432">
    <property type="entry name" value="TPR_16"/>
    <property type="match status" value="1"/>
</dbReference>
<dbReference type="PROSITE" id="PS50005">
    <property type="entry name" value="TPR"/>
    <property type="match status" value="2"/>
</dbReference>
<keyword evidence="5" id="KW-1185">Reference proteome</keyword>
<dbReference type="Gene3D" id="1.25.40.10">
    <property type="entry name" value="Tetratricopeptide repeat domain"/>
    <property type="match status" value="2"/>
</dbReference>
<dbReference type="PANTHER" id="PTHR12558">
    <property type="entry name" value="CELL DIVISION CYCLE 16,23,27"/>
    <property type="match status" value="1"/>
</dbReference>
<organism evidence="4 5">
    <name type="scientific">Chlorella ohadii</name>
    <dbReference type="NCBI Taxonomy" id="2649997"/>
    <lineage>
        <taxon>Eukaryota</taxon>
        <taxon>Viridiplantae</taxon>
        <taxon>Chlorophyta</taxon>
        <taxon>core chlorophytes</taxon>
        <taxon>Trebouxiophyceae</taxon>
        <taxon>Chlorellales</taxon>
        <taxon>Chlorellaceae</taxon>
        <taxon>Chlorella clade</taxon>
        <taxon>Chlorella</taxon>
    </lineage>
</organism>